<comment type="caution">
    <text evidence="2">The sequence shown here is derived from an EMBL/GenBank/DDBJ whole genome shotgun (WGS) entry which is preliminary data.</text>
</comment>
<dbReference type="EMBL" id="JACEIK010000966">
    <property type="protein sequence ID" value="MCD7464453.1"/>
    <property type="molecule type" value="Genomic_DNA"/>
</dbReference>
<feature type="region of interest" description="Disordered" evidence="1">
    <location>
        <begin position="177"/>
        <end position="209"/>
    </location>
</feature>
<sequence length="209" mass="22381">MHPGKGIDEETLNDQVDGEEPFPTTPATTSVATKASSTTTPVTTSGTTTTSITVDPTIVNGDGPNLGPVRADFIDEEGFDYSINDSVGSEGGLAGDNKEDYDSDMHEEDRELRSEKRLLKGGKEKRVPANIEEVPVGEAGPNLGFDETEISKISLNGRLGGDEPYYPSSDANSFEIDEEECCDEDENVESYYPSSDADSFVSKTSSSMS</sequence>
<evidence type="ECO:0000313" key="3">
    <source>
        <dbReference type="Proteomes" id="UP000823775"/>
    </source>
</evidence>
<feature type="compositionally biased region" description="Acidic residues" evidence="1">
    <location>
        <begin position="177"/>
        <end position="188"/>
    </location>
</feature>
<reference evidence="2 3" key="1">
    <citation type="journal article" date="2021" name="BMC Genomics">
        <title>Datura genome reveals duplications of psychoactive alkaloid biosynthetic genes and high mutation rate following tissue culture.</title>
        <authorList>
            <person name="Rajewski A."/>
            <person name="Carter-House D."/>
            <person name="Stajich J."/>
            <person name="Litt A."/>
        </authorList>
    </citation>
    <scope>NUCLEOTIDE SEQUENCE [LARGE SCALE GENOMIC DNA]</scope>
    <source>
        <strain evidence="2">AR-01</strain>
    </source>
</reference>
<feature type="compositionally biased region" description="Low complexity" evidence="1">
    <location>
        <begin position="21"/>
        <end position="57"/>
    </location>
</feature>
<evidence type="ECO:0000256" key="1">
    <source>
        <dbReference type="SAM" id="MobiDB-lite"/>
    </source>
</evidence>
<keyword evidence="3" id="KW-1185">Reference proteome</keyword>
<gene>
    <name evidence="2" type="ORF">HAX54_052771</name>
</gene>
<feature type="region of interest" description="Disordered" evidence="1">
    <location>
        <begin position="1"/>
        <end position="144"/>
    </location>
</feature>
<name>A0ABS8SZZ4_DATST</name>
<organism evidence="2 3">
    <name type="scientific">Datura stramonium</name>
    <name type="common">Jimsonweed</name>
    <name type="synonym">Common thornapple</name>
    <dbReference type="NCBI Taxonomy" id="4076"/>
    <lineage>
        <taxon>Eukaryota</taxon>
        <taxon>Viridiplantae</taxon>
        <taxon>Streptophyta</taxon>
        <taxon>Embryophyta</taxon>
        <taxon>Tracheophyta</taxon>
        <taxon>Spermatophyta</taxon>
        <taxon>Magnoliopsida</taxon>
        <taxon>eudicotyledons</taxon>
        <taxon>Gunneridae</taxon>
        <taxon>Pentapetalae</taxon>
        <taxon>asterids</taxon>
        <taxon>lamiids</taxon>
        <taxon>Solanales</taxon>
        <taxon>Solanaceae</taxon>
        <taxon>Solanoideae</taxon>
        <taxon>Datureae</taxon>
        <taxon>Datura</taxon>
    </lineage>
</organism>
<feature type="compositionally biased region" description="Polar residues" evidence="1">
    <location>
        <begin position="192"/>
        <end position="209"/>
    </location>
</feature>
<evidence type="ECO:0000313" key="2">
    <source>
        <dbReference type="EMBL" id="MCD7464453.1"/>
    </source>
</evidence>
<protein>
    <submittedName>
        <fullName evidence="2">Uncharacterized protein</fullName>
    </submittedName>
</protein>
<proteinExistence type="predicted"/>
<dbReference type="Proteomes" id="UP000823775">
    <property type="component" value="Unassembled WGS sequence"/>
</dbReference>
<accession>A0ABS8SZZ4</accession>
<feature type="compositionally biased region" description="Basic and acidic residues" evidence="1">
    <location>
        <begin position="96"/>
        <end position="127"/>
    </location>
</feature>
<feature type="compositionally biased region" description="Acidic residues" evidence="1">
    <location>
        <begin position="9"/>
        <end position="20"/>
    </location>
</feature>